<keyword evidence="8" id="KW-1185">Reference proteome</keyword>
<dbReference type="PANTHER" id="PTHR32194">
    <property type="entry name" value="METALLOPROTEASE TLDD"/>
    <property type="match status" value="1"/>
</dbReference>
<feature type="region of interest" description="Disordered" evidence="6">
    <location>
        <begin position="1"/>
        <end position="27"/>
    </location>
</feature>
<sequence>MRQPAAAVLPFGKSAESKRMHSSASSGLEMHGTTILCVRKNGKVVMMGDGQVSQGDMVVKPNATKVRKLGDGRVLAGYAGSTADALTLMERLEGKLEEHEGQLMNACVALAKDWRTDKYLRRLEAVVLVADSKFSLKVTGLGDVLAPNGGVIAVGSGQPYALAAARALSGQEDLSAEEVARKSMEIASELCVYTNNHFTMHSLDVEEEESEA</sequence>
<proteinExistence type="inferred from homology"/>
<name>D8LNX4_ECTSI</name>
<dbReference type="InterPro" id="IPR022281">
    <property type="entry name" value="ATP-dep_Prtase_HsIV_su"/>
</dbReference>
<dbReference type="GO" id="GO:0051603">
    <property type="term" value="P:proteolysis involved in protein catabolic process"/>
    <property type="evidence" value="ECO:0007669"/>
    <property type="project" value="InterPro"/>
</dbReference>
<dbReference type="PANTHER" id="PTHR32194:SF7">
    <property type="entry name" value="ATP-DEPENDENT PROTEASE SUBUNIT HSLV"/>
    <property type="match status" value="1"/>
</dbReference>
<keyword evidence="4" id="KW-0378">Hydrolase</keyword>
<dbReference type="eggNOG" id="ENOG502RS9W">
    <property type="taxonomic scope" value="Eukaryota"/>
</dbReference>
<dbReference type="CDD" id="cd01913">
    <property type="entry name" value="protease_HslV"/>
    <property type="match status" value="1"/>
</dbReference>
<dbReference type="Gene3D" id="3.60.20.10">
    <property type="entry name" value="Glutamine Phosphoribosylpyrophosphate, subunit 1, domain 1"/>
    <property type="match status" value="1"/>
</dbReference>
<comment type="similarity">
    <text evidence="1">Belongs to the peptidase T1B family. HslV subfamily.</text>
</comment>
<protein>
    <submittedName>
        <fullName evidence="7">ATP-dependent protease peptidase subunit</fullName>
    </submittedName>
</protein>
<feature type="coiled-coil region" evidence="5">
    <location>
        <begin position="82"/>
        <end position="109"/>
    </location>
</feature>
<dbReference type="AlphaFoldDB" id="D8LNX4"/>
<organism evidence="7 8">
    <name type="scientific">Ectocarpus siliculosus</name>
    <name type="common">Brown alga</name>
    <name type="synonym">Conferva siliculosa</name>
    <dbReference type="NCBI Taxonomy" id="2880"/>
    <lineage>
        <taxon>Eukaryota</taxon>
        <taxon>Sar</taxon>
        <taxon>Stramenopiles</taxon>
        <taxon>Ochrophyta</taxon>
        <taxon>PX clade</taxon>
        <taxon>Phaeophyceae</taxon>
        <taxon>Ectocarpales</taxon>
        <taxon>Ectocarpaceae</taxon>
        <taxon>Ectocarpus</taxon>
    </lineage>
</organism>
<dbReference type="SUPFAM" id="SSF56235">
    <property type="entry name" value="N-terminal nucleophile aminohydrolases (Ntn hydrolases)"/>
    <property type="match status" value="1"/>
</dbReference>
<dbReference type="MEROPS" id="T01.006"/>
<evidence type="ECO:0000313" key="8">
    <source>
        <dbReference type="Proteomes" id="UP000002630"/>
    </source>
</evidence>
<reference evidence="7 8" key="1">
    <citation type="journal article" date="2010" name="Nature">
        <title>The Ectocarpus genome and the independent evolution of multicellularity in brown algae.</title>
        <authorList>
            <person name="Cock J.M."/>
            <person name="Sterck L."/>
            <person name="Rouze P."/>
            <person name="Scornet D."/>
            <person name="Allen A.E."/>
            <person name="Amoutzias G."/>
            <person name="Anthouard V."/>
            <person name="Artiguenave F."/>
            <person name="Aury J.M."/>
            <person name="Badger J.H."/>
            <person name="Beszteri B."/>
            <person name="Billiau K."/>
            <person name="Bonnet E."/>
            <person name="Bothwell J.H."/>
            <person name="Bowler C."/>
            <person name="Boyen C."/>
            <person name="Brownlee C."/>
            <person name="Carrano C.J."/>
            <person name="Charrier B."/>
            <person name="Cho G.Y."/>
            <person name="Coelho S.M."/>
            <person name="Collen J."/>
            <person name="Corre E."/>
            <person name="Da Silva C."/>
            <person name="Delage L."/>
            <person name="Delaroque N."/>
            <person name="Dittami S.M."/>
            <person name="Doulbeau S."/>
            <person name="Elias M."/>
            <person name="Farnham G."/>
            <person name="Gachon C.M."/>
            <person name="Gschloessl B."/>
            <person name="Heesch S."/>
            <person name="Jabbari K."/>
            <person name="Jubin C."/>
            <person name="Kawai H."/>
            <person name="Kimura K."/>
            <person name="Kloareg B."/>
            <person name="Kupper F.C."/>
            <person name="Lang D."/>
            <person name="Le Bail A."/>
            <person name="Leblanc C."/>
            <person name="Lerouge P."/>
            <person name="Lohr M."/>
            <person name="Lopez P.J."/>
            <person name="Martens C."/>
            <person name="Maumus F."/>
            <person name="Michel G."/>
            <person name="Miranda-Saavedra D."/>
            <person name="Morales J."/>
            <person name="Moreau H."/>
            <person name="Motomura T."/>
            <person name="Nagasato C."/>
            <person name="Napoli C.A."/>
            <person name="Nelson D.R."/>
            <person name="Nyvall-Collen P."/>
            <person name="Peters A.F."/>
            <person name="Pommier C."/>
            <person name="Potin P."/>
            <person name="Poulain J."/>
            <person name="Quesneville H."/>
            <person name="Read B."/>
            <person name="Rensing S.A."/>
            <person name="Ritter A."/>
            <person name="Rousvoal S."/>
            <person name="Samanta M."/>
            <person name="Samson G."/>
            <person name="Schroeder D.C."/>
            <person name="Segurens B."/>
            <person name="Strittmatter M."/>
            <person name="Tonon T."/>
            <person name="Tregear J.W."/>
            <person name="Valentin K."/>
            <person name="von Dassow P."/>
            <person name="Yamagishi T."/>
            <person name="Van de Peer Y."/>
            <person name="Wincker P."/>
        </authorList>
    </citation>
    <scope>NUCLEOTIDE SEQUENCE [LARGE SCALE GENOMIC DNA]</scope>
    <source>
        <strain evidence="8">Ec32 / CCAP1310/4</strain>
    </source>
</reference>
<accession>D8LNX4</accession>
<dbReference type="InParanoid" id="D8LNX4"/>
<dbReference type="GO" id="GO:0005839">
    <property type="term" value="C:proteasome core complex"/>
    <property type="evidence" value="ECO:0007669"/>
    <property type="project" value="InterPro"/>
</dbReference>
<dbReference type="OrthoDB" id="276825at2759"/>
<dbReference type="EMBL" id="FN649760">
    <property type="protein sequence ID" value="CBN78334.1"/>
    <property type="molecule type" value="Genomic_DNA"/>
</dbReference>
<dbReference type="NCBIfam" id="NF003964">
    <property type="entry name" value="PRK05456.1"/>
    <property type="match status" value="1"/>
</dbReference>
<evidence type="ECO:0000256" key="4">
    <source>
        <dbReference type="ARBA" id="ARBA00022801"/>
    </source>
</evidence>
<evidence type="ECO:0000256" key="1">
    <source>
        <dbReference type="ARBA" id="ARBA00006053"/>
    </source>
</evidence>
<dbReference type="NCBIfam" id="TIGR03692">
    <property type="entry name" value="ATP_dep_HslV"/>
    <property type="match status" value="1"/>
</dbReference>
<evidence type="ECO:0000256" key="6">
    <source>
        <dbReference type="SAM" id="MobiDB-lite"/>
    </source>
</evidence>
<dbReference type="InterPro" id="IPR001353">
    <property type="entry name" value="Proteasome_sua/b"/>
</dbReference>
<dbReference type="PROSITE" id="PS51476">
    <property type="entry name" value="PROTEASOME_BETA_2"/>
    <property type="match status" value="1"/>
</dbReference>
<dbReference type="InterPro" id="IPR029055">
    <property type="entry name" value="Ntn_hydrolases_N"/>
</dbReference>
<dbReference type="InterPro" id="IPR023333">
    <property type="entry name" value="Proteasome_suB-type"/>
</dbReference>
<dbReference type="GO" id="GO:0004298">
    <property type="term" value="F:threonine-type endopeptidase activity"/>
    <property type="evidence" value="ECO:0007669"/>
    <property type="project" value="UniProtKB-KW"/>
</dbReference>
<keyword evidence="3" id="KW-0888">Threonine protease</keyword>
<evidence type="ECO:0000256" key="3">
    <source>
        <dbReference type="ARBA" id="ARBA00022698"/>
    </source>
</evidence>
<dbReference type="Pfam" id="PF00227">
    <property type="entry name" value="Proteasome"/>
    <property type="match status" value="1"/>
</dbReference>
<evidence type="ECO:0000313" key="7">
    <source>
        <dbReference type="EMBL" id="CBN78334.1"/>
    </source>
</evidence>
<dbReference type="Proteomes" id="UP000002630">
    <property type="component" value="Unassembled WGS sequence"/>
</dbReference>
<evidence type="ECO:0000256" key="5">
    <source>
        <dbReference type="SAM" id="Coils"/>
    </source>
</evidence>
<keyword evidence="5" id="KW-0175">Coiled coil</keyword>
<evidence type="ECO:0000256" key="2">
    <source>
        <dbReference type="ARBA" id="ARBA00022670"/>
    </source>
</evidence>
<dbReference type="GO" id="GO:0009376">
    <property type="term" value="C:HslUV protease complex"/>
    <property type="evidence" value="ECO:0007669"/>
    <property type="project" value="InterPro"/>
</dbReference>
<keyword evidence="2 7" id="KW-0645">Protease</keyword>
<gene>
    <name evidence="7" type="ORF">Esi_0005_0263</name>
</gene>
<dbReference type="STRING" id="2880.D8LNX4"/>